<dbReference type="SUPFAM" id="SSF56784">
    <property type="entry name" value="HAD-like"/>
    <property type="match status" value="1"/>
</dbReference>
<evidence type="ECO:0000256" key="8">
    <source>
        <dbReference type="ARBA" id="ARBA00022989"/>
    </source>
</evidence>
<dbReference type="GO" id="GO:0006883">
    <property type="term" value="P:intracellular sodium ion homeostasis"/>
    <property type="evidence" value="ECO:0007669"/>
    <property type="project" value="TreeGrafter"/>
</dbReference>
<keyword evidence="7" id="KW-1278">Translocase</keyword>
<dbReference type="InterPro" id="IPR008250">
    <property type="entry name" value="ATPase_P-typ_transduc_dom_A_sf"/>
</dbReference>
<evidence type="ECO:0000313" key="12">
    <source>
        <dbReference type="EMBL" id="TFV94362.1"/>
    </source>
</evidence>
<dbReference type="Pfam" id="PF00689">
    <property type="entry name" value="Cation_ATPase_C"/>
    <property type="match status" value="1"/>
</dbReference>
<dbReference type="GO" id="GO:0005886">
    <property type="term" value="C:plasma membrane"/>
    <property type="evidence" value="ECO:0007669"/>
    <property type="project" value="UniProtKB-SubCell"/>
</dbReference>
<dbReference type="OrthoDB" id="1521937at2"/>
<comment type="caution">
    <text evidence="12">The sequence shown here is derived from an EMBL/GenBank/DDBJ whole genome shotgun (WGS) entry which is preliminary data.</text>
</comment>
<keyword evidence="6" id="KW-0067">ATP-binding</keyword>
<dbReference type="PROSITE" id="PS00154">
    <property type="entry name" value="ATPASE_E1_E2"/>
    <property type="match status" value="1"/>
</dbReference>
<sequence>MISLPNSKSELEALISTGLTETEAKRRLEEVGPNTLKEKKKKTPFQLFLDQFKDFMITILISASLIAGIIGEWSDTIIILVIVILNAIMGFIQEYRAEKALEALKKMSETHTRVIRDGKTQITHSSELVPGDIIICEAGNMIPADIQLLEGTAVKMDESSLTGESVPVDKKAFIEKLESPDINSEQHLFKGTFQTNGRGVGIVLKTGMETQFGKIADLLQEGSPETPLQVRMKKFGKTISLLILLICLIIFGLGILRGEEPLQLLMISVSLAVAAIPEALPALITIALSLGAARMAKKEALIRKLPAVESLGSITFICTDKTGTLTKNQMTVVRHFSEENESVYPGYDNLHLALALNNDVKVGKDGKLLGEATELALTQHLIKELGESSYLEILKTFPRIGEVPFDSDRKLMSTFHQIGDQVLVICKGATESILDILKEKKNVQKIKKDSQEWAEAGERVLAFAGKVLDQLPPKSEWDKIESDLTFWGLIGMIDPPREEVKEAIQECKTAGIQPVMITGDHPATAKTIAKEVGIFEEGDLVVSGSELREMTDEDFAKKVEKITVYARVSPDQKLRIVRILQQQNQFVAMTGDGVNDAPSLRASTIGIAMGGTGTDVSKEAAHMILLDDNFATIVRAIREGRRIFDNIRKFIKYIMTCNGAEIWTITMAPFLGLPIPLLPIHILWINLVTDGIPALALAKEKAEKNIMQRPPRPPQQSLFADGLGLHILWVGILMAGITLFTQYWAIRQGWHWQTMVFTVLAFSQLGHVMAVRSDRSPLFKLGIFTNTPLILSIIGTLILQILIIYLPFFNRVFHTEALNLPELIFSVGMGLVVFHAVEFEKWIKNIRKKKNQTNPTH</sequence>
<evidence type="ECO:0000313" key="13">
    <source>
        <dbReference type="Proteomes" id="UP000297647"/>
    </source>
</evidence>
<keyword evidence="8 10" id="KW-1133">Transmembrane helix</keyword>
<dbReference type="AlphaFoldDB" id="A0A4Y9QRW3"/>
<keyword evidence="4 10" id="KW-0812">Transmembrane</keyword>
<evidence type="ECO:0000256" key="10">
    <source>
        <dbReference type="SAM" id="Phobius"/>
    </source>
</evidence>
<dbReference type="InterPro" id="IPR006068">
    <property type="entry name" value="ATPase_P-typ_cation-transptr_C"/>
</dbReference>
<feature type="transmembrane region" description="Helical" evidence="10">
    <location>
        <begin position="718"/>
        <end position="744"/>
    </location>
</feature>
<dbReference type="Gene3D" id="3.40.1110.10">
    <property type="entry name" value="Calcium-transporting ATPase, cytoplasmic domain N"/>
    <property type="match status" value="1"/>
</dbReference>
<dbReference type="Gene3D" id="1.20.1110.10">
    <property type="entry name" value="Calcium-transporting ATPase, transmembrane domain"/>
    <property type="match status" value="1"/>
</dbReference>
<dbReference type="SFLD" id="SFLDG00002">
    <property type="entry name" value="C1.7:_P-type_atpase_like"/>
    <property type="match status" value="1"/>
</dbReference>
<evidence type="ECO:0000256" key="5">
    <source>
        <dbReference type="ARBA" id="ARBA00022741"/>
    </source>
</evidence>
<dbReference type="EMBL" id="SPSB01000003">
    <property type="protein sequence ID" value="TFV94362.1"/>
    <property type="molecule type" value="Genomic_DNA"/>
</dbReference>
<dbReference type="Pfam" id="PF00690">
    <property type="entry name" value="Cation_ATPase_N"/>
    <property type="match status" value="1"/>
</dbReference>
<accession>A0A4Y9QRW3</accession>
<evidence type="ECO:0000256" key="4">
    <source>
        <dbReference type="ARBA" id="ARBA00022692"/>
    </source>
</evidence>
<evidence type="ECO:0000256" key="7">
    <source>
        <dbReference type="ARBA" id="ARBA00022967"/>
    </source>
</evidence>
<protein>
    <submittedName>
        <fullName evidence="12">Cation-translocating P-type ATPase</fullName>
    </submittedName>
</protein>
<dbReference type="RefSeq" id="WP_135073618.1">
    <property type="nucleotide sequence ID" value="NZ_SPSB01000003.1"/>
</dbReference>
<comment type="subcellular location">
    <subcellularLocation>
        <location evidence="1">Cell membrane</location>
        <topology evidence="1">Multi-pass membrane protein</topology>
    </subcellularLocation>
</comment>
<dbReference type="GO" id="GO:0016887">
    <property type="term" value="F:ATP hydrolysis activity"/>
    <property type="evidence" value="ECO:0007669"/>
    <property type="project" value="InterPro"/>
</dbReference>
<dbReference type="SFLD" id="SFLDF00027">
    <property type="entry name" value="p-type_atpase"/>
    <property type="match status" value="1"/>
</dbReference>
<feature type="transmembrane region" description="Helical" evidence="10">
    <location>
        <begin position="239"/>
        <end position="258"/>
    </location>
</feature>
<reference evidence="12 13" key="1">
    <citation type="submission" date="2019-03" db="EMBL/GenBank/DDBJ databases">
        <title>Algoriphagus sp. nov, a new strain isolated from root system soil of mangrove plant Kandelia.</title>
        <authorList>
            <person name="Yin Q."/>
            <person name="Wang K."/>
            <person name="Song Z."/>
        </authorList>
    </citation>
    <scope>NUCLEOTIDE SEQUENCE [LARGE SCALE GENOMIC DNA]</scope>
    <source>
        <strain evidence="12 13">XY-J91</strain>
    </source>
</reference>
<evidence type="ECO:0000256" key="2">
    <source>
        <dbReference type="ARBA" id="ARBA00005675"/>
    </source>
</evidence>
<dbReference type="InterPro" id="IPR050510">
    <property type="entry name" value="Cation_transp_ATPase_P-type"/>
</dbReference>
<dbReference type="Proteomes" id="UP000297647">
    <property type="component" value="Unassembled WGS sequence"/>
</dbReference>
<evidence type="ECO:0000256" key="9">
    <source>
        <dbReference type="ARBA" id="ARBA00023136"/>
    </source>
</evidence>
<feature type="transmembrane region" description="Helical" evidence="10">
    <location>
        <begin position="264"/>
        <end position="293"/>
    </location>
</feature>
<dbReference type="SUPFAM" id="SSF81665">
    <property type="entry name" value="Calcium ATPase, transmembrane domain M"/>
    <property type="match status" value="1"/>
</dbReference>
<dbReference type="SFLD" id="SFLDS00003">
    <property type="entry name" value="Haloacid_Dehalogenase"/>
    <property type="match status" value="1"/>
</dbReference>
<feature type="transmembrane region" description="Helical" evidence="10">
    <location>
        <begin position="820"/>
        <end position="839"/>
    </location>
</feature>
<evidence type="ECO:0000256" key="1">
    <source>
        <dbReference type="ARBA" id="ARBA00004651"/>
    </source>
</evidence>
<dbReference type="Pfam" id="PF13246">
    <property type="entry name" value="Cation_ATPase"/>
    <property type="match status" value="1"/>
</dbReference>
<proteinExistence type="inferred from homology"/>
<dbReference type="InterPro" id="IPR023214">
    <property type="entry name" value="HAD_sf"/>
</dbReference>
<dbReference type="InterPro" id="IPR036412">
    <property type="entry name" value="HAD-like_sf"/>
</dbReference>
<keyword evidence="5" id="KW-0547">Nucleotide-binding</keyword>
<dbReference type="InterPro" id="IPR023298">
    <property type="entry name" value="ATPase_P-typ_TM_dom_sf"/>
</dbReference>
<dbReference type="PRINTS" id="PR00120">
    <property type="entry name" value="HATPASE"/>
</dbReference>
<organism evidence="12 13">
    <name type="scientific">Algoriphagus kandeliae</name>
    <dbReference type="NCBI Taxonomy" id="2562278"/>
    <lineage>
        <taxon>Bacteria</taxon>
        <taxon>Pseudomonadati</taxon>
        <taxon>Bacteroidota</taxon>
        <taxon>Cytophagia</taxon>
        <taxon>Cytophagales</taxon>
        <taxon>Cyclobacteriaceae</taxon>
        <taxon>Algoriphagus</taxon>
    </lineage>
</organism>
<dbReference type="GO" id="GO:1990573">
    <property type="term" value="P:potassium ion import across plasma membrane"/>
    <property type="evidence" value="ECO:0007669"/>
    <property type="project" value="TreeGrafter"/>
</dbReference>
<dbReference type="InterPro" id="IPR018303">
    <property type="entry name" value="ATPase_P-typ_P_site"/>
</dbReference>
<dbReference type="Gene3D" id="2.70.150.10">
    <property type="entry name" value="Calcium-transporting ATPase, cytoplasmic transduction domain A"/>
    <property type="match status" value="1"/>
</dbReference>
<evidence type="ECO:0000256" key="3">
    <source>
        <dbReference type="ARBA" id="ARBA00022475"/>
    </source>
</evidence>
<dbReference type="Gene3D" id="3.40.50.1000">
    <property type="entry name" value="HAD superfamily/HAD-like"/>
    <property type="match status" value="1"/>
</dbReference>
<dbReference type="Pfam" id="PF00122">
    <property type="entry name" value="E1-E2_ATPase"/>
    <property type="match status" value="1"/>
</dbReference>
<dbReference type="GO" id="GO:1902600">
    <property type="term" value="P:proton transmembrane transport"/>
    <property type="evidence" value="ECO:0007669"/>
    <property type="project" value="TreeGrafter"/>
</dbReference>
<evidence type="ECO:0000259" key="11">
    <source>
        <dbReference type="SMART" id="SM00831"/>
    </source>
</evidence>
<dbReference type="PANTHER" id="PTHR43294:SF21">
    <property type="entry name" value="CATION TRANSPORTING ATPASE"/>
    <property type="match status" value="1"/>
</dbReference>
<keyword evidence="13" id="KW-1185">Reference proteome</keyword>
<keyword evidence="3" id="KW-1003">Cell membrane</keyword>
<dbReference type="GO" id="GO:0036376">
    <property type="term" value="P:sodium ion export across plasma membrane"/>
    <property type="evidence" value="ECO:0007669"/>
    <property type="project" value="TreeGrafter"/>
</dbReference>
<comment type="similarity">
    <text evidence="2">Belongs to the cation transport ATPase (P-type) (TC 3.A.3) family. Type IIA subfamily.</text>
</comment>
<dbReference type="GO" id="GO:0005524">
    <property type="term" value="F:ATP binding"/>
    <property type="evidence" value="ECO:0007669"/>
    <property type="project" value="UniProtKB-KW"/>
</dbReference>
<dbReference type="PANTHER" id="PTHR43294">
    <property type="entry name" value="SODIUM/POTASSIUM-TRANSPORTING ATPASE SUBUNIT ALPHA"/>
    <property type="match status" value="1"/>
</dbReference>
<feature type="transmembrane region" description="Helical" evidence="10">
    <location>
        <begin position="55"/>
        <end position="71"/>
    </location>
</feature>
<dbReference type="InterPro" id="IPR001757">
    <property type="entry name" value="P_typ_ATPase"/>
</dbReference>
<dbReference type="InterPro" id="IPR044492">
    <property type="entry name" value="P_typ_ATPase_HD_dom"/>
</dbReference>
<keyword evidence="9 10" id="KW-0472">Membrane</keyword>
<dbReference type="NCBIfam" id="TIGR01494">
    <property type="entry name" value="ATPase_P-type"/>
    <property type="match status" value="3"/>
</dbReference>
<dbReference type="InterPro" id="IPR004014">
    <property type="entry name" value="ATPase_P-typ_cation-transptr_N"/>
</dbReference>
<dbReference type="FunFam" id="3.40.50.1000:FF:000028">
    <property type="entry name" value="Calcium-transporting P-type ATPase, putative"/>
    <property type="match status" value="1"/>
</dbReference>
<dbReference type="SMART" id="SM00831">
    <property type="entry name" value="Cation_ATPase_N"/>
    <property type="match status" value="1"/>
</dbReference>
<feature type="transmembrane region" description="Helical" evidence="10">
    <location>
        <begin position="783"/>
        <end position="808"/>
    </location>
</feature>
<dbReference type="PRINTS" id="PR00119">
    <property type="entry name" value="CATATPASE"/>
</dbReference>
<dbReference type="InterPro" id="IPR023299">
    <property type="entry name" value="ATPase_P-typ_cyto_dom_N"/>
</dbReference>
<dbReference type="GO" id="GO:0005391">
    <property type="term" value="F:P-type sodium:potassium-exchanging transporter activity"/>
    <property type="evidence" value="ECO:0007669"/>
    <property type="project" value="TreeGrafter"/>
</dbReference>
<dbReference type="SUPFAM" id="SSF81653">
    <property type="entry name" value="Calcium ATPase, transduction domain A"/>
    <property type="match status" value="1"/>
</dbReference>
<dbReference type="GO" id="GO:0030007">
    <property type="term" value="P:intracellular potassium ion homeostasis"/>
    <property type="evidence" value="ECO:0007669"/>
    <property type="project" value="TreeGrafter"/>
</dbReference>
<dbReference type="InterPro" id="IPR059000">
    <property type="entry name" value="ATPase_P-type_domA"/>
</dbReference>
<name>A0A4Y9QRW3_9BACT</name>
<gene>
    <name evidence="12" type="ORF">E4S40_10060</name>
</gene>
<feature type="domain" description="Cation-transporting P-type ATPase N-terminal" evidence="11">
    <location>
        <begin position="5"/>
        <end position="72"/>
    </location>
</feature>
<evidence type="ECO:0000256" key="6">
    <source>
        <dbReference type="ARBA" id="ARBA00022840"/>
    </source>
</evidence>